<feature type="compositionally biased region" description="Basic and acidic residues" evidence="1">
    <location>
        <begin position="235"/>
        <end position="257"/>
    </location>
</feature>
<dbReference type="EnsemblMetazoa" id="XM_030993574">
    <property type="protein sequence ID" value="XP_030849434"/>
    <property type="gene ID" value="LOC581833"/>
</dbReference>
<name>A0A7M7PDC6_STRPU</name>
<feature type="region of interest" description="Disordered" evidence="1">
    <location>
        <begin position="348"/>
        <end position="479"/>
    </location>
</feature>
<feature type="compositionally biased region" description="Basic and acidic residues" evidence="1">
    <location>
        <begin position="379"/>
        <end position="389"/>
    </location>
</feature>
<proteinExistence type="predicted"/>
<accession>A0A7M7PDC6</accession>
<reference evidence="4" key="1">
    <citation type="submission" date="2015-02" db="EMBL/GenBank/DDBJ databases">
        <title>Genome sequencing for Strongylocentrotus purpuratus.</title>
        <authorList>
            <person name="Murali S."/>
            <person name="Liu Y."/>
            <person name="Vee V."/>
            <person name="English A."/>
            <person name="Wang M."/>
            <person name="Skinner E."/>
            <person name="Han Y."/>
            <person name="Muzny D.M."/>
            <person name="Worley K.C."/>
            <person name="Gibbs R.A."/>
        </authorList>
    </citation>
    <scope>NUCLEOTIDE SEQUENCE</scope>
</reference>
<keyword evidence="2" id="KW-0472">Membrane</keyword>
<feature type="transmembrane region" description="Helical" evidence="2">
    <location>
        <begin position="74"/>
        <end position="97"/>
    </location>
</feature>
<dbReference type="KEGG" id="spu:581833"/>
<evidence type="ECO:0000256" key="1">
    <source>
        <dbReference type="SAM" id="MobiDB-lite"/>
    </source>
</evidence>
<sequence>MDVNLGCCGLVLAFLCIFFGMTEVGLWAACYFKCPDGKLIEFNYFAAVWTGVLAFTVGFMIIVLFCVKFKSLGTFIIILTFLLVPCEIICACIYAYRAYLSRPMEDDVITGNVGVDYFSVFFFSAMSIGGVFLFLITITWNCYYFCIATPAEDYEEEVKEDLEEEDERQQNLRTVQDSVFVNNPVVDDESRPNQTRPLQFDQEPNQVRFPHSVQNGHPQGRPSRQSNGYLVPNSDNRRDKRRDNRQDNRRDNRRDNRNVSYDQSLLVRNDYPYPPALERGPVPEDLNRRNRQQSSMPRPHLGANHQSYIPHESRRGQVNRGYEADELGQPIDRAYNLRSYIYDGVQGDPMDQPVYSGGQPLYSEQPRRSPNQNPSSSADHGRNHPESRRHVNRPPNYSTQLNSREPAANPQPRDEDRSFIYRPTPDNFRGKPPQPEYMSQQQQQTAPNNSYPLQVSAQHPGPAQSAPNTRGPGPTNTYF</sequence>
<evidence type="ECO:0000313" key="4">
    <source>
        <dbReference type="Proteomes" id="UP000007110"/>
    </source>
</evidence>
<feature type="compositionally biased region" description="Polar residues" evidence="1">
    <location>
        <begin position="445"/>
        <end position="457"/>
    </location>
</feature>
<dbReference type="InParanoid" id="A0A7M7PDC6"/>
<dbReference type="AlphaFoldDB" id="A0A7M7PDC6"/>
<dbReference type="OrthoDB" id="10110498at2759"/>
<feature type="compositionally biased region" description="Polar residues" evidence="1">
    <location>
        <begin position="192"/>
        <end position="205"/>
    </location>
</feature>
<dbReference type="RefSeq" id="XP_030849434.1">
    <property type="nucleotide sequence ID" value="XM_030993574.1"/>
</dbReference>
<keyword evidence="2" id="KW-0812">Transmembrane</keyword>
<feature type="transmembrane region" description="Helical" evidence="2">
    <location>
        <begin position="117"/>
        <end position="138"/>
    </location>
</feature>
<feature type="transmembrane region" description="Helical" evidence="2">
    <location>
        <begin position="44"/>
        <end position="67"/>
    </location>
</feature>
<keyword evidence="4" id="KW-1185">Reference proteome</keyword>
<dbReference type="OMA" id="CEIICAC"/>
<evidence type="ECO:0000256" key="2">
    <source>
        <dbReference type="SAM" id="Phobius"/>
    </source>
</evidence>
<feature type="compositionally biased region" description="Polar residues" evidence="1">
    <location>
        <begin position="212"/>
        <end position="228"/>
    </location>
</feature>
<dbReference type="Proteomes" id="UP000007110">
    <property type="component" value="Unassembled WGS sequence"/>
</dbReference>
<evidence type="ECO:0000313" key="3">
    <source>
        <dbReference type="EnsemblMetazoa" id="XP_030849434"/>
    </source>
</evidence>
<protein>
    <submittedName>
        <fullName evidence="3">Uncharacterized protein</fullName>
    </submittedName>
</protein>
<dbReference type="GeneID" id="581833"/>
<organism evidence="3 4">
    <name type="scientific">Strongylocentrotus purpuratus</name>
    <name type="common">Purple sea urchin</name>
    <dbReference type="NCBI Taxonomy" id="7668"/>
    <lineage>
        <taxon>Eukaryota</taxon>
        <taxon>Metazoa</taxon>
        <taxon>Echinodermata</taxon>
        <taxon>Eleutherozoa</taxon>
        <taxon>Echinozoa</taxon>
        <taxon>Echinoidea</taxon>
        <taxon>Euechinoidea</taxon>
        <taxon>Echinacea</taxon>
        <taxon>Camarodonta</taxon>
        <taxon>Echinidea</taxon>
        <taxon>Strongylocentrotidae</taxon>
        <taxon>Strongylocentrotus</taxon>
    </lineage>
</organism>
<feature type="region of interest" description="Disordered" evidence="1">
    <location>
        <begin position="183"/>
        <end position="317"/>
    </location>
</feature>
<reference evidence="3" key="2">
    <citation type="submission" date="2021-01" db="UniProtKB">
        <authorList>
            <consortium name="EnsemblMetazoa"/>
        </authorList>
    </citation>
    <scope>IDENTIFICATION</scope>
</reference>
<keyword evidence="2" id="KW-1133">Transmembrane helix</keyword>
<feature type="compositionally biased region" description="Low complexity" evidence="1">
    <location>
        <begin position="368"/>
        <end position="377"/>
    </location>
</feature>